<proteinExistence type="predicted"/>
<evidence type="ECO:0000313" key="2">
    <source>
        <dbReference type="EMBL" id="HHF08319.1"/>
    </source>
</evidence>
<protein>
    <submittedName>
        <fullName evidence="2">Carbon-nitrogen hydrolase family protein</fullName>
    </submittedName>
</protein>
<accession>A0A7C5DWR9</accession>
<dbReference type="Pfam" id="PF00795">
    <property type="entry name" value="CN_hydrolase"/>
    <property type="match status" value="1"/>
</dbReference>
<name>A0A7C5DWR9_9BACT</name>
<dbReference type="Proteomes" id="UP000886129">
    <property type="component" value="Unassembled WGS sequence"/>
</dbReference>
<dbReference type="PANTHER" id="PTHR23088:SF27">
    <property type="entry name" value="DEAMINATED GLUTATHIONE AMIDASE"/>
    <property type="match status" value="1"/>
</dbReference>
<evidence type="ECO:0000259" key="1">
    <source>
        <dbReference type="PROSITE" id="PS50263"/>
    </source>
</evidence>
<feature type="domain" description="CN hydrolase" evidence="1">
    <location>
        <begin position="10"/>
        <end position="243"/>
    </location>
</feature>
<gene>
    <name evidence="2" type="ORF">ENL26_00910</name>
</gene>
<dbReference type="GO" id="GO:0016787">
    <property type="term" value="F:hydrolase activity"/>
    <property type="evidence" value="ECO:0007669"/>
    <property type="project" value="UniProtKB-KW"/>
</dbReference>
<dbReference type="InterPro" id="IPR003010">
    <property type="entry name" value="C-N_Hydrolase"/>
</dbReference>
<organism evidence="2">
    <name type="scientific">Kosmotoga arenicorallina</name>
    <dbReference type="NCBI Taxonomy" id="688066"/>
    <lineage>
        <taxon>Bacteria</taxon>
        <taxon>Thermotogati</taxon>
        <taxon>Thermotogota</taxon>
        <taxon>Thermotogae</taxon>
        <taxon>Kosmotogales</taxon>
        <taxon>Kosmotogaceae</taxon>
        <taxon>Kosmotoga</taxon>
    </lineage>
</organism>
<dbReference type="Gene3D" id="3.60.110.10">
    <property type="entry name" value="Carbon-nitrogen hydrolase"/>
    <property type="match status" value="1"/>
</dbReference>
<dbReference type="CDD" id="cd07197">
    <property type="entry name" value="nitrilase"/>
    <property type="match status" value="1"/>
</dbReference>
<dbReference type="AlphaFoldDB" id="A0A7C5DWR9"/>
<dbReference type="SUPFAM" id="SSF56317">
    <property type="entry name" value="Carbon-nitrogen hydrolase"/>
    <property type="match status" value="1"/>
</dbReference>
<comment type="caution">
    <text evidence="2">The sequence shown here is derived from an EMBL/GenBank/DDBJ whole genome shotgun (WGS) entry which is preliminary data.</text>
</comment>
<sequence>MKVSKKRTKINVGAIQLFSAPDNPGENLERAITYMELLIEKGVDLILLPEMFNTGYGTSKEILNSAMDIFDETIESLSAVADFNDVAIVGGIPRKSGNVFYNSTVVVLPYNEPLFYNKTHLFRKEKEVFKPGQSLLVFNYLGVEFGIFMCYEVGFPEIARTLAKRGAQVFLAPFAFGKERERIYEIATRARAIENGSFLMAANQIEKGSEMEYLGKSRIISPDGNLLADAGNAEGIIWATLNLAKVNTYRYTEQGTSHGYFANFREDLYE</sequence>
<dbReference type="EMBL" id="DRTH01000050">
    <property type="protein sequence ID" value="HHF08319.1"/>
    <property type="molecule type" value="Genomic_DNA"/>
</dbReference>
<dbReference type="PANTHER" id="PTHR23088">
    <property type="entry name" value="NITRILASE-RELATED"/>
    <property type="match status" value="1"/>
</dbReference>
<keyword evidence="2" id="KW-0378">Hydrolase</keyword>
<dbReference type="PROSITE" id="PS50263">
    <property type="entry name" value="CN_HYDROLASE"/>
    <property type="match status" value="1"/>
</dbReference>
<dbReference type="InterPro" id="IPR036526">
    <property type="entry name" value="C-N_Hydrolase_sf"/>
</dbReference>
<reference evidence="2" key="1">
    <citation type="journal article" date="2020" name="mSystems">
        <title>Genome- and Community-Level Interaction Insights into Carbon Utilization and Element Cycling Functions of Hydrothermarchaeota in Hydrothermal Sediment.</title>
        <authorList>
            <person name="Zhou Z."/>
            <person name="Liu Y."/>
            <person name="Xu W."/>
            <person name="Pan J."/>
            <person name="Luo Z.H."/>
            <person name="Li M."/>
        </authorList>
    </citation>
    <scope>NUCLEOTIDE SEQUENCE [LARGE SCALE GENOMIC DNA]</scope>
    <source>
        <strain evidence="2">HyVt-80</strain>
    </source>
</reference>